<evidence type="ECO:0000313" key="2">
    <source>
        <dbReference type="EMBL" id="PWA49947.1"/>
    </source>
</evidence>
<sequence length="128" mass="13928">MSEFAWKTWRNGTPLDMIDTTLKTGSGSLRDTIRCIHIGLLCVQENAADRPTMASVVLMLNSLSLTLPVPSGPAFFMHSSIDPEMPLLNDNTSSTGSSDPGKYKLTKSKSRSSRVSVNDLSISEVIPR</sequence>
<name>A0A2U1LLS2_ARTAN</name>
<evidence type="ECO:0000256" key="1">
    <source>
        <dbReference type="SAM" id="MobiDB-lite"/>
    </source>
</evidence>
<dbReference type="OrthoDB" id="4062651at2759"/>
<comment type="caution">
    <text evidence="2">The sequence shown here is derived from an EMBL/GenBank/DDBJ whole genome shotgun (WGS) entry which is preliminary data.</text>
</comment>
<reference evidence="2 3" key="1">
    <citation type="journal article" date="2018" name="Mol. Plant">
        <title>The genome of Artemisia annua provides insight into the evolution of Asteraceae family and artemisinin biosynthesis.</title>
        <authorList>
            <person name="Shen Q."/>
            <person name="Zhang L."/>
            <person name="Liao Z."/>
            <person name="Wang S."/>
            <person name="Yan T."/>
            <person name="Shi P."/>
            <person name="Liu M."/>
            <person name="Fu X."/>
            <person name="Pan Q."/>
            <person name="Wang Y."/>
            <person name="Lv Z."/>
            <person name="Lu X."/>
            <person name="Zhang F."/>
            <person name="Jiang W."/>
            <person name="Ma Y."/>
            <person name="Chen M."/>
            <person name="Hao X."/>
            <person name="Li L."/>
            <person name="Tang Y."/>
            <person name="Lv G."/>
            <person name="Zhou Y."/>
            <person name="Sun X."/>
            <person name="Brodelius P.E."/>
            <person name="Rose J.K.C."/>
            <person name="Tang K."/>
        </authorList>
    </citation>
    <scope>NUCLEOTIDE SEQUENCE [LARGE SCALE GENOMIC DNA]</scope>
    <source>
        <strain evidence="3">cv. Huhao1</strain>
        <tissue evidence="2">Leaf</tissue>
    </source>
</reference>
<feature type="region of interest" description="Disordered" evidence="1">
    <location>
        <begin position="86"/>
        <end position="128"/>
    </location>
</feature>
<feature type="compositionally biased region" description="Polar residues" evidence="1">
    <location>
        <begin position="89"/>
        <end position="98"/>
    </location>
</feature>
<protein>
    <submittedName>
        <fullName evidence="2">Protein kinase-like domain, Concanavalin A-like lectin/glucanase domain protein</fullName>
    </submittedName>
</protein>
<dbReference type="GO" id="GO:0030246">
    <property type="term" value="F:carbohydrate binding"/>
    <property type="evidence" value="ECO:0007669"/>
    <property type="project" value="UniProtKB-KW"/>
</dbReference>
<dbReference type="Proteomes" id="UP000245207">
    <property type="component" value="Unassembled WGS sequence"/>
</dbReference>
<gene>
    <name evidence="2" type="ORF">CTI12_AA475210</name>
</gene>
<proteinExistence type="predicted"/>
<organism evidence="2 3">
    <name type="scientific">Artemisia annua</name>
    <name type="common">Sweet wormwood</name>
    <dbReference type="NCBI Taxonomy" id="35608"/>
    <lineage>
        <taxon>Eukaryota</taxon>
        <taxon>Viridiplantae</taxon>
        <taxon>Streptophyta</taxon>
        <taxon>Embryophyta</taxon>
        <taxon>Tracheophyta</taxon>
        <taxon>Spermatophyta</taxon>
        <taxon>Magnoliopsida</taxon>
        <taxon>eudicotyledons</taxon>
        <taxon>Gunneridae</taxon>
        <taxon>Pentapetalae</taxon>
        <taxon>asterids</taxon>
        <taxon>campanulids</taxon>
        <taxon>Asterales</taxon>
        <taxon>Asteraceae</taxon>
        <taxon>Asteroideae</taxon>
        <taxon>Anthemideae</taxon>
        <taxon>Artemisiinae</taxon>
        <taxon>Artemisia</taxon>
    </lineage>
</organism>
<evidence type="ECO:0000313" key="3">
    <source>
        <dbReference type="Proteomes" id="UP000245207"/>
    </source>
</evidence>
<keyword evidence="3" id="KW-1185">Reference proteome</keyword>
<dbReference type="GO" id="GO:0016301">
    <property type="term" value="F:kinase activity"/>
    <property type="evidence" value="ECO:0007669"/>
    <property type="project" value="UniProtKB-KW"/>
</dbReference>
<keyword evidence="2" id="KW-0418">Kinase</keyword>
<dbReference type="Gene3D" id="1.10.510.10">
    <property type="entry name" value="Transferase(Phosphotransferase) domain 1"/>
    <property type="match status" value="1"/>
</dbReference>
<dbReference type="PANTHER" id="PTHR27006">
    <property type="entry name" value="PROMASTIGOTE SURFACE ANTIGEN PROTEIN PSA"/>
    <property type="match status" value="1"/>
</dbReference>
<accession>A0A2U1LLS2</accession>
<dbReference type="EMBL" id="PKPP01008720">
    <property type="protein sequence ID" value="PWA49947.1"/>
    <property type="molecule type" value="Genomic_DNA"/>
</dbReference>
<dbReference type="PANTHER" id="PTHR27006:SF616">
    <property type="entry name" value="CYSTEINE-RICH RECEPTOR-LIKE PROTEIN KINASE 10"/>
    <property type="match status" value="1"/>
</dbReference>
<keyword evidence="2" id="KW-0430">Lectin</keyword>
<dbReference type="STRING" id="35608.A0A2U1LLS2"/>
<keyword evidence="2" id="KW-0808">Transferase</keyword>
<dbReference type="AlphaFoldDB" id="A0A2U1LLS2"/>